<evidence type="ECO:0000313" key="5">
    <source>
        <dbReference type="Proteomes" id="UP000183954"/>
    </source>
</evidence>
<dbReference type="InterPro" id="IPR009057">
    <property type="entry name" value="Homeodomain-like_sf"/>
</dbReference>
<organism evidence="4 5">
    <name type="scientific">Desulfosporosinus lacus DSM 15449</name>
    <dbReference type="NCBI Taxonomy" id="1121420"/>
    <lineage>
        <taxon>Bacteria</taxon>
        <taxon>Bacillati</taxon>
        <taxon>Bacillota</taxon>
        <taxon>Clostridia</taxon>
        <taxon>Eubacteriales</taxon>
        <taxon>Desulfitobacteriaceae</taxon>
        <taxon>Desulfosporosinus</taxon>
    </lineage>
</organism>
<evidence type="ECO:0000256" key="1">
    <source>
        <dbReference type="ARBA" id="ARBA00023125"/>
    </source>
</evidence>
<dbReference type="PROSITE" id="PS50977">
    <property type="entry name" value="HTH_TETR_2"/>
    <property type="match status" value="1"/>
</dbReference>
<proteinExistence type="predicted"/>
<keyword evidence="5" id="KW-1185">Reference proteome</keyword>
<accession>A0A1M6C8G1</accession>
<dbReference type="Gene3D" id="1.10.357.10">
    <property type="entry name" value="Tetracycline Repressor, domain 2"/>
    <property type="match status" value="1"/>
</dbReference>
<dbReference type="Proteomes" id="UP000183954">
    <property type="component" value="Unassembled WGS sequence"/>
</dbReference>
<dbReference type="PANTHER" id="PTHR43479">
    <property type="entry name" value="ACREF/ENVCD OPERON REPRESSOR-RELATED"/>
    <property type="match status" value="1"/>
</dbReference>
<feature type="domain" description="HTH tetR-type" evidence="3">
    <location>
        <begin position="11"/>
        <end position="71"/>
    </location>
</feature>
<dbReference type="Gene3D" id="1.10.10.60">
    <property type="entry name" value="Homeodomain-like"/>
    <property type="match status" value="1"/>
</dbReference>
<protein>
    <submittedName>
        <fullName evidence="4">Transcriptional regulator, TetR family</fullName>
    </submittedName>
</protein>
<dbReference type="STRING" id="1121420.SAMN02746098_04312"/>
<dbReference type="PANTHER" id="PTHR43479:SF11">
    <property type="entry name" value="ACREF_ENVCD OPERON REPRESSOR-RELATED"/>
    <property type="match status" value="1"/>
</dbReference>
<feature type="DNA-binding region" description="H-T-H motif" evidence="2">
    <location>
        <begin position="34"/>
        <end position="53"/>
    </location>
</feature>
<dbReference type="EMBL" id="FQXJ01000020">
    <property type="protein sequence ID" value="SHI57256.1"/>
    <property type="molecule type" value="Genomic_DNA"/>
</dbReference>
<keyword evidence="1 2" id="KW-0238">DNA-binding</keyword>
<dbReference type="AlphaFoldDB" id="A0A1M6C8G1"/>
<dbReference type="InterPro" id="IPR001647">
    <property type="entry name" value="HTH_TetR"/>
</dbReference>
<sequence length="218" mass="25992">MLYDNFENLNEDKKKKIIDVCVHEFADKGYDNASTNSIIKEAGISKGILFHYFKNKKSLFFYILDYCIREMIEEFTRYPLTETKDIFQRISELGVIKLKIAHKYPYIVKLFMESLEKAPLDMRPEIEKKYLQTSKDWMPLFFEDIDYSKFRSGVEPSKAIQIIMLFLGALGEKYLKDYKGKEQEMFQDYDKIMAEYMEYMEILKYGMYGSELKTNSHV</sequence>
<dbReference type="Pfam" id="PF00440">
    <property type="entry name" value="TetR_N"/>
    <property type="match status" value="1"/>
</dbReference>
<evidence type="ECO:0000259" key="3">
    <source>
        <dbReference type="PROSITE" id="PS50977"/>
    </source>
</evidence>
<dbReference type="InterPro" id="IPR023772">
    <property type="entry name" value="DNA-bd_HTH_TetR-type_CS"/>
</dbReference>
<dbReference type="PROSITE" id="PS01081">
    <property type="entry name" value="HTH_TETR_1"/>
    <property type="match status" value="1"/>
</dbReference>
<evidence type="ECO:0000256" key="2">
    <source>
        <dbReference type="PROSITE-ProRule" id="PRU00335"/>
    </source>
</evidence>
<dbReference type="SUPFAM" id="SSF48498">
    <property type="entry name" value="Tetracyclin repressor-like, C-terminal domain"/>
    <property type="match status" value="1"/>
</dbReference>
<dbReference type="GO" id="GO:0003677">
    <property type="term" value="F:DNA binding"/>
    <property type="evidence" value="ECO:0007669"/>
    <property type="project" value="UniProtKB-UniRule"/>
</dbReference>
<dbReference type="InterPro" id="IPR050624">
    <property type="entry name" value="HTH-type_Tx_Regulator"/>
</dbReference>
<dbReference type="InterPro" id="IPR036271">
    <property type="entry name" value="Tet_transcr_reg_TetR-rel_C_sf"/>
</dbReference>
<dbReference type="PRINTS" id="PR00455">
    <property type="entry name" value="HTHTETR"/>
</dbReference>
<reference evidence="5" key="1">
    <citation type="submission" date="2016-11" db="EMBL/GenBank/DDBJ databases">
        <authorList>
            <person name="Varghese N."/>
            <person name="Submissions S."/>
        </authorList>
    </citation>
    <scope>NUCLEOTIDE SEQUENCE [LARGE SCALE GENOMIC DNA]</scope>
    <source>
        <strain evidence="5">DSM 15449</strain>
    </source>
</reference>
<name>A0A1M6C8G1_9FIRM</name>
<evidence type="ECO:0000313" key="4">
    <source>
        <dbReference type="EMBL" id="SHI57256.1"/>
    </source>
</evidence>
<gene>
    <name evidence="4" type="ORF">SAMN02746098_04312</name>
</gene>
<dbReference type="SUPFAM" id="SSF46689">
    <property type="entry name" value="Homeodomain-like"/>
    <property type="match status" value="1"/>
</dbReference>